<comment type="caution">
    <text evidence="6">The sequence shown here is derived from an EMBL/GenBank/DDBJ whole genome shotgun (WGS) entry which is preliminary data.</text>
</comment>
<dbReference type="GO" id="GO:0003700">
    <property type="term" value="F:DNA-binding transcription factor activity"/>
    <property type="evidence" value="ECO:0007669"/>
    <property type="project" value="InterPro"/>
</dbReference>
<dbReference type="FunFam" id="1.10.10.10:FF:000001">
    <property type="entry name" value="LysR family transcriptional regulator"/>
    <property type="match status" value="1"/>
</dbReference>
<dbReference type="PANTHER" id="PTHR30346">
    <property type="entry name" value="TRANSCRIPTIONAL DUAL REGULATOR HCAR-RELATED"/>
    <property type="match status" value="1"/>
</dbReference>
<dbReference type="PANTHER" id="PTHR30346:SF0">
    <property type="entry name" value="HCA OPERON TRANSCRIPTIONAL ACTIVATOR HCAR"/>
    <property type="match status" value="1"/>
</dbReference>
<evidence type="ECO:0000313" key="7">
    <source>
        <dbReference type="Proteomes" id="UP000247978"/>
    </source>
</evidence>
<accession>A0A2V3WB74</accession>
<dbReference type="CDD" id="cd08414">
    <property type="entry name" value="PBP2_LTTR_aromatics_like"/>
    <property type="match status" value="1"/>
</dbReference>
<keyword evidence="4" id="KW-0804">Transcription</keyword>
<dbReference type="InterPro" id="IPR000847">
    <property type="entry name" value="LysR_HTH_N"/>
</dbReference>
<feature type="domain" description="HTH lysR-type" evidence="5">
    <location>
        <begin position="1"/>
        <end position="58"/>
    </location>
</feature>
<protein>
    <submittedName>
        <fullName evidence="6">LysR family transcriptional regulator</fullName>
    </submittedName>
</protein>
<organism evidence="6 7">
    <name type="scientific">Pseudogracilibacillus auburnensis</name>
    <dbReference type="NCBI Taxonomy" id="1494959"/>
    <lineage>
        <taxon>Bacteria</taxon>
        <taxon>Bacillati</taxon>
        <taxon>Bacillota</taxon>
        <taxon>Bacilli</taxon>
        <taxon>Bacillales</taxon>
        <taxon>Bacillaceae</taxon>
        <taxon>Pseudogracilibacillus</taxon>
    </lineage>
</organism>
<dbReference type="SUPFAM" id="SSF46785">
    <property type="entry name" value="Winged helix' DNA-binding domain"/>
    <property type="match status" value="1"/>
</dbReference>
<dbReference type="AlphaFoldDB" id="A0A2V3WB74"/>
<dbReference type="PROSITE" id="PS50931">
    <property type="entry name" value="HTH_LYSR"/>
    <property type="match status" value="1"/>
</dbReference>
<name>A0A2V3WB74_9BACI</name>
<dbReference type="InterPro" id="IPR036388">
    <property type="entry name" value="WH-like_DNA-bd_sf"/>
</dbReference>
<dbReference type="OrthoDB" id="9803735at2"/>
<dbReference type="Pfam" id="PF03466">
    <property type="entry name" value="LysR_substrate"/>
    <property type="match status" value="1"/>
</dbReference>
<evidence type="ECO:0000256" key="3">
    <source>
        <dbReference type="ARBA" id="ARBA00023125"/>
    </source>
</evidence>
<dbReference type="Proteomes" id="UP000247978">
    <property type="component" value="Unassembled WGS sequence"/>
</dbReference>
<evidence type="ECO:0000313" key="6">
    <source>
        <dbReference type="EMBL" id="PXW89405.1"/>
    </source>
</evidence>
<evidence type="ECO:0000256" key="1">
    <source>
        <dbReference type="ARBA" id="ARBA00009437"/>
    </source>
</evidence>
<dbReference type="GO" id="GO:0032993">
    <property type="term" value="C:protein-DNA complex"/>
    <property type="evidence" value="ECO:0007669"/>
    <property type="project" value="TreeGrafter"/>
</dbReference>
<dbReference type="Gene3D" id="1.10.10.10">
    <property type="entry name" value="Winged helix-like DNA-binding domain superfamily/Winged helix DNA-binding domain"/>
    <property type="match status" value="1"/>
</dbReference>
<dbReference type="Gene3D" id="3.40.190.10">
    <property type="entry name" value="Periplasmic binding protein-like II"/>
    <property type="match status" value="2"/>
</dbReference>
<keyword evidence="3" id="KW-0238">DNA-binding</keyword>
<dbReference type="EMBL" id="QJJQ01000002">
    <property type="protein sequence ID" value="PXW89405.1"/>
    <property type="molecule type" value="Genomic_DNA"/>
</dbReference>
<dbReference type="InterPro" id="IPR036390">
    <property type="entry name" value="WH_DNA-bd_sf"/>
</dbReference>
<evidence type="ECO:0000256" key="2">
    <source>
        <dbReference type="ARBA" id="ARBA00023015"/>
    </source>
</evidence>
<dbReference type="PRINTS" id="PR00039">
    <property type="entry name" value="HTHLYSR"/>
</dbReference>
<proteinExistence type="inferred from homology"/>
<keyword evidence="7" id="KW-1185">Reference proteome</keyword>
<evidence type="ECO:0000259" key="5">
    <source>
        <dbReference type="PROSITE" id="PS50931"/>
    </source>
</evidence>
<dbReference type="InterPro" id="IPR005119">
    <property type="entry name" value="LysR_subst-bd"/>
</dbReference>
<keyword evidence="2" id="KW-0805">Transcription regulation</keyword>
<sequence>MQFHQIKYFIAVAETLHFGNAAKKLNMSQPPLSQQIQKLEESLEVKLFNRTKRNVELTEAGSVFLQEAYKIMEQIESSTDKIKQHSNGEIGELILGYSSYSIFDVLPMILDTFYKLYPTVEVKLKHLSTAKQIEAFENSEIQVGLLCPPIDQTNLNLELIYSQPFIVALPSNHPLSRDNKNESLHISELSNCPFILTPRSIGTGYYDSIINLCFDAHFSPKVVQEVNDLHELISLVSTGLGVSIVPESLIQYKKSNVVFKRLNNDQFKVDTALVYKNTETSPVVYNFIDIARRILRDTV</sequence>
<dbReference type="Pfam" id="PF00126">
    <property type="entry name" value="HTH_1"/>
    <property type="match status" value="1"/>
</dbReference>
<gene>
    <name evidence="6" type="ORF">DFR56_102182</name>
</gene>
<reference evidence="6 7" key="1">
    <citation type="submission" date="2018-05" db="EMBL/GenBank/DDBJ databases">
        <title>Genomic Encyclopedia of Type Strains, Phase IV (KMG-IV): sequencing the most valuable type-strain genomes for metagenomic binning, comparative biology and taxonomic classification.</title>
        <authorList>
            <person name="Goeker M."/>
        </authorList>
    </citation>
    <scope>NUCLEOTIDE SEQUENCE [LARGE SCALE GENOMIC DNA]</scope>
    <source>
        <strain evidence="6 7">DSM 28556</strain>
    </source>
</reference>
<dbReference type="SUPFAM" id="SSF53850">
    <property type="entry name" value="Periplasmic binding protein-like II"/>
    <property type="match status" value="1"/>
</dbReference>
<comment type="similarity">
    <text evidence="1">Belongs to the LysR transcriptional regulatory family.</text>
</comment>
<dbReference type="RefSeq" id="WP_146214242.1">
    <property type="nucleotide sequence ID" value="NZ_JADIJL010000001.1"/>
</dbReference>
<evidence type="ECO:0000256" key="4">
    <source>
        <dbReference type="ARBA" id="ARBA00023163"/>
    </source>
</evidence>
<dbReference type="GO" id="GO:0003677">
    <property type="term" value="F:DNA binding"/>
    <property type="evidence" value="ECO:0007669"/>
    <property type="project" value="UniProtKB-KW"/>
</dbReference>